<evidence type="ECO:0000313" key="2">
    <source>
        <dbReference type="WBParaSite" id="JU765_v2.g6236.t1"/>
    </source>
</evidence>
<evidence type="ECO:0000313" key="1">
    <source>
        <dbReference type="Proteomes" id="UP000887576"/>
    </source>
</evidence>
<dbReference type="Proteomes" id="UP000887576">
    <property type="component" value="Unplaced"/>
</dbReference>
<name>A0AC34REH9_9BILA</name>
<organism evidence="1 2">
    <name type="scientific">Panagrolaimus sp. JU765</name>
    <dbReference type="NCBI Taxonomy" id="591449"/>
    <lineage>
        <taxon>Eukaryota</taxon>
        <taxon>Metazoa</taxon>
        <taxon>Ecdysozoa</taxon>
        <taxon>Nematoda</taxon>
        <taxon>Chromadorea</taxon>
        <taxon>Rhabditida</taxon>
        <taxon>Tylenchina</taxon>
        <taxon>Panagrolaimomorpha</taxon>
        <taxon>Panagrolaimoidea</taxon>
        <taxon>Panagrolaimidae</taxon>
        <taxon>Panagrolaimus</taxon>
    </lineage>
</organism>
<protein>
    <submittedName>
        <fullName evidence="2">Uncharacterized protein</fullName>
    </submittedName>
</protein>
<dbReference type="WBParaSite" id="JU765_v2.g6236.t1">
    <property type="protein sequence ID" value="JU765_v2.g6236.t1"/>
    <property type="gene ID" value="JU765_v2.g6236"/>
</dbReference>
<reference evidence="2" key="1">
    <citation type="submission" date="2022-11" db="UniProtKB">
        <authorList>
            <consortium name="WormBaseParasite"/>
        </authorList>
    </citation>
    <scope>IDENTIFICATION</scope>
</reference>
<proteinExistence type="predicted"/>
<accession>A0AC34REH9</accession>
<sequence length="223" mass="25518">MFDAYANGNQRKMKTVFIFAILAIAISVGYVPLGIRDEWKHVVIGNYTLRQSAKYDLGYEVVVPQCIVDVPNKESYPQECCTPYCQQFTKGRQECDVGIFLHDEPGQPCLCNYCQADYSEYDYWNYHNIIYYGNTHIRMGVPHCTEAHPAIADSWCKDHCRGSDRCKQGVCLKDAEGNFNGNCSCSVCPHTHLNGWFHLKPMNLNFTEPTMIDMNDQPYVVNL</sequence>